<dbReference type="InterPro" id="IPR043128">
    <property type="entry name" value="Rev_trsase/Diguanyl_cyclase"/>
</dbReference>
<feature type="transmembrane region" description="Helical" evidence="3">
    <location>
        <begin position="353"/>
        <end position="374"/>
    </location>
</feature>
<protein>
    <recommendedName>
        <fullName evidence="1">diguanylate cyclase</fullName>
        <ecNumber evidence="1">2.7.7.65</ecNumber>
    </recommendedName>
</protein>
<dbReference type="CDD" id="cd01949">
    <property type="entry name" value="GGDEF"/>
    <property type="match status" value="1"/>
</dbReference>
<dbReference type="GO" id="GO:0043709">
    <property type="term" value="P:cell adhesion involved in single-species biofilm formation"/>
    <property type="evidence" value="ECO:0007669"/>
    <property type="project" value="TreeGrafter"/>
</dbReference>
<feature type="transmembrane region" description="Helical" evidence="3">
    <location>
        <begin position="322"/>
        <end position="341"/>
    </location>
</feature>
<dbReference type="InterPro" id="IPR029787">
    <property type="entry name" value="Nucleotide_cyclase"/>
</dbReference>
<feature type="transmembrane region" description="Helical" evidence="3">
    <location>
        <begin position="293"/>
        <end position="310"/>
    </location>
</feature>
<dbReference type="GO" id="GO:0005886">
    <property type="term" value="C:plasma membrane"/>
    <property type="evidence" value="ECO:0007669"/>
    <property type="project" value="TreeGrafter"/>
</dbReference>
<feature type="signal peptide" evidence="4">
    <location>
        <begin position="1"/>
        <end position="30"/>
    </location>
</feature>
<dbReference type="EC" id="2.7.7.65" evidence="1"/>
<keyword evidence="3" id="KW-0472">Membrane</keyword>
<keyword evidence="3" id="KW-0812">Transmembrane</keyword>
<dbReference type="PROSITE" id="PS50887">
    <property type="entry name" value="GGDEF"/>
    <property type="match status" value="1"/>
</dbReference>
<keyword evidence="3" id="KW-1133">Transmembrane helix</keyword>
<feature type="transmembrane region" description="Helical" evidence="3">
    <location>
        <begin position="267"/>
        <end position="287"/>
    </location>
</feature>
<dbReference type="Pfam" id="PF00990">
    <property type="entry name" value="GGDEF"/>
    <property type="match status" value="1"/>
</dbReference>
<proteinExistence type="predicted"/>
<dbReference type="RefSeq" id="WP_135795697.1">
    <property type="nucleotide sequence ID" value="NZ_CP032096.1"/>
</dbReference>
<dbReference type="InterPro" id="IPR011623">
    <property type="entry name" value="7TMR_DISM_rcpt_extracell_dom1"/>
</dbReference>
<keyword evidence="6" id="KW-0808">Transferase</keyword>
<dbReference type="InterPro" id="IPR050469">
    <property type="entry name" value="Diguanylate_Cyclase"/>
</dbReference>
<feature type="transmembrane region" description="Helical" evidence="3">
    <location>
        <begin position="204"/>
        <end position="227"/>
    </location>
</feature>
<dbReference type="NCBIfam" id="TIGR00254">
    <property type="entry name" value="GGDEF"/>
    <property type="match status" value="1"/>
</dbReference>
<keyword evidence="6" id="KW-0548">Nucleotidyltransferase</keyword>
<gene>
    <name evidence="6" type="primary">yfiN</name>
    <name evidence="6" type="ORF">GHNINEIG_01081</name>
</gene>
<evidence type="ECO:0000259" key="5">
    <source>
        <dbReference type="PROSITE" id="PS50887"/>
    </source>
</evidence>
<name>A0A4P7NYY9_9GAMM</name>
<dbReference type="SMART" id="SM00267">
    <property type="entry name" value="GGDEF"/>
    <property type="match status" value="1"/>
</dbReference>
<evidence type="ECO:0000313" key="7">
    <source>
        <dbReference type="Proteomes" id="UP000296201"/>
    </source>
</evidence>
<dbReference type="EMBL" id="CP032096">
    <property type="protein sequence ID" value="QBZ83040.1"/>
    <property type="molecule type" value="Genomic_DNA"/>
</dbReference>
<evidence type="ECO:0000256" key="4">
    <source>
        <dbReference type="SAM" id="SignalP"/>
    </source>
</evidence>
<feature type="domain" description="GGDEF" evidence="5">
    <location>
        <begin position="417"/>
        <end position="542"/>
    </location>
</feature>
<evidence type="ECO:0000256" key="2">
    <source>
        <dbReference type="ARBA" id="ARBA00034247"/>
    </source>
</evidence>
<dbReference type="GO" id="GO:1902201">
    <property type="term" value="P:negative regulation of bacterial-type flagellum-dependent cell motility"/>
    <property type="evidence" value="ECO:0007669"/>
    <property type="project" value="TreeGrafter"/>
</dbReference>
<keyword evidence="4" id="KW-0732">Signal</keyword>
<keyword evidence="7" id="KW-1185">Reference proteome</keyword>
<comment type="catalytic activity">
    <reaction evidence="2">
        <text>2 GTP = 3',3'-c-di-GMP + 2 diphosphate</text>
        <dbReference type="Rhea" id="RHEA:24898"/>
        <dbReference type="ChEBI" id="CHEBI:33019"/>
        <dbReference type="ChEBI" id="CHEBI:37565"/>
        <dbReference type="ChEBI" id="CHEBI:58805"/>
        <dbReference type="EC" id="2.7.7.65"/>
    </reaction>
</comment>
<evidence type="ECO:0000313" key="6">
    <source>
        <dbReference type="EMBL" id="QBZ83040.1"/>
    </source>
</evidence>
<accession>A0A4P7NYY9</accession>
<evidence type="ECO:0000256" key="1">
    <source>
        <dbReference type="ARBA" id="ARBA00012528"/>
    </source>
</evidence>
<dbReference type="Pfam" id="PF07695">
    <property type="entry name" value="7TMR-DISM_7TM"/>
    <property type="match status" value="1"/>
</dbReference>
<dbReference type="GO" id="GO:0052621">
    <property type="term" value="F:diguanylate cyclase activity"/>
    <property type="evidence" value="ECO:0007669"/>
    <property type="project" value="UniProtKB-EC"/>
</dbReference>
<dbReference type="OrthoDB" id="5289013at2"/>
<evidence type="ECO:0000256" key="3">
    <source>
        <dbReference type="SAM" id="Phobius"/>
    </source>
</evidence>
<dbReference type="PANTHER" id="PTHR45138:SF9">
    <property type="entry name" value="DIGUANYLATE CYCLASE DGCM-RELATED"/>
    <property type="match status" value="1"/>
</dbReference>
<feature type="chain" id="PRO_5020463208" description="diguanylate cyclase" evidence="4">
    <location>
        <begin position="31"/>
        <end position="549"/>
    </location>
</feature>
<dbReference type="SUPFAM" id="SSF55073">
    <property type="entry name" value="Nucleotide cyclase"/>
    <property type="match status" value="1"/>
</dbReference>
<organism evidence="6 7">
    <name type="scientific">Hydrogenovibrio crunogenus</name>
    <dbReference type="NCBI Taxonomy" id="39765"/>
    <lineage>
        <taxon>Bacteria</taxon>
        <taxon>Pseudomonadati</taxon>
        <taxon>Pseudomonadota</taxon>
        <taxon>Gammaproteobacteria</taxon>
        <taxon>Thiotrichales</taxon>
        <taxon>Piscirickettsiaceae</taxon>
        <taxon>Hydrogenovibrio</taxon>
    </lineage>
</organism>
<dbReference type="InterPro" id="IPR000160">
    <property type="entry name" value="GGDEF_dom"/>
</dbReference>
<dbReference type="Gene3D" id="3.30.70.270">
    <property type="match status" value="1"/>
</dbReference>
<dbReference type="PANTHER" id="PTHR45138">
    <property type="entry name" value="REGULATORY COMPONENTS OF SENSORY TRANSDUCTION SYSTEM"/>
    <property type="match status" value="1"/>
</dbReference>
<feature type="transmembrane region" description="Helical" evidence="3">
    <location>
        <begin position="233"/>
        <end position="255"/>
    </location>
</feature>
<dbReference type="AlphaFoldDB" id="A0A4P7NYY9"/>
<reference evidence="6 7" key="1">
    <citation type="submission" date="2018-08" db="EMBL/GenBank/DDBJ databases">
        <title>Horizontal acquisition of hydrogen conversion ability and other habitat adaptations in Hydrogenovibrio crunogenus strains.</title>
        <authorList>
            <person name="Gonnella G."/>
            <person name="Adam N."/>
            <person name="Perner M."/>
        </authorList>
    </citation>
    <scope>NUCLEOTIDE SEQUENCE [LARGE SCALE GENOMIC DNA]</scope>
    <source>
        <strain evidence="6 7">SP-41</strain>
    </source>
</reference>
<feature type="transmembrane region" description="Helical" evidence="3">
    <location>
        <begin position="172"/>
        <end position="192"/>
    </location>
</feature>
<sequence length="549" mass="62173" precursor="true">MRNSNKYSIYKAVFYASLFISFIFASQAQAKALNIDWQLFSLNEGQQFKPEPPEAENTLQKQDGISLVGGHYLYSGELRIEKEGFYVVDFKNTSTIDQFSFYIYDQNNKLVDRASGGIGSSEPNPFFLRHGRTFHLKTGQYTLRVEVASPYFIAQPVPYVSTLAHYQQEIKLGNAIVLIGIGIFLSMGIYYGALSFARSRNTEILYAIFIFSNLLFNAGAHLILSQLFHWHNFYLTSFPILISNVIYILFVMKLLEIHPIKNKRLHTMGIISVALLVLFALFAMLFPNWINEMARYGVWVFLLYGLVAGVTRSLQGSMVARLYLVALMSFIVLASMATLPTQLSSNTIYVEHYGLAAIAMEVILLALVLTYQVGKLYRERMKMLFSLDQSNKLAHTDAVTQVPNRYALEAELASFEQASSLTYIDMDNLKLYNDRFGHAKGDELLKMFAALMKKGLGEKGKIYRVGGDEFAVISQDGDTNRVQTVIESVVEKMQQIGFEHAGVSAGVAFMYEVANTSELKHLADMRMYENKQQRKKQSFQQKVSDSSFI</sequence>
<dbReference type="Proteomes" id="UP000296201">
    <property type="component" value="Chromosome"/>
</dbReference>